<keyword evidence="3" id="KW-0539">Nucleus</keyword>
<dbReference type="GeneID" id="108675736"/>
<dbReference type="PANTHER" id="PTHR13471:SF0">
    <property type="entry name" value="NUCLEAR EXOSOME REGULATOR NRDE2"/>
    <property type="match status" value="1"/>
</dbReference>
<evidence type="ECO:0000256" key="3">
    <source>
        <dbReference type="ARBA" id="ARBA00023242"/>
    </source>
</evidence>
<dbReference type="PANTHER" id="PTHR13471">
    <property type="entry name" value="TETRATRICOPEPTIDE-LIKE HELICAL"/>
    <property type="match status" value="1"/>
</dbReference>
<dbReference type="OrthoDB" id="297219at2759"/>
<feature type="compositionally biased region" description="Polar residues" evidence="4">
    <location>
        <begin position="54"/>
        <end position="79"/>
    </location>
</feature>
<gene>
    <name evidence="6" type="primary">LOC108675736</name>
</gene>
<feature type="compositionally biased region" description="Basic and acidic residues" evidence="4">
    <location>
        <begin position="444"/>
        <end position="454"/>
    </location>
</feature>
<dbReference type="Proteomes" id="UP000694843">
    <property type="component" value="Unplaced"/>
</dbReference>
<proteinExistence type="inferred from homology"/>
<comment type="subcellular location">
    <subcellularLocation>
        <location evidence="1">Nucleus</location>
    </subcellularLocation>
</comment>
<feature type="region of interest" description="Disordered" evidence="4">
    <location>
        <begin position="29"/>
        <end position="243"/>
    </location>
</feature>
<feature type="compositionally biased region" description="Basic residues" evidence="4">
    <location>
        <begin position="640"/>
        <end position="725"/>
    </location>
</feature>
<comment type="similarity">
    <text evidence="2">Belongs to the NRDE2 family.</text>
</comment>
<organism evidence="5 6">
    <name type="scientific">Hyalella azteca</name>
    <name type="common">Amphipod</name>
    <dbReference type="NCBI Taxonomy" id="294128"/>
    <lineage>
        <taxon>Eukaryota</taxon>
        <taxon>Metazoa</taxon>
        <taxon>Ecdysozoa</taxon>
        <taxon>Arthropoda</taxon>
        <taxon>Crustacea</taxon>
        <taxon>Multicrustacea</taxon>
        <taxon>Malacostraca</taxon>
        <taxon>Eumalacostraca</taxon>
        <taxon>Peracarida</taxon>
        <taxon>Amphipoda</taxon>
        <taxon>Senticaudata</taxon>
        <taxon>Talitrida</taxon>
        <taxon>Talitroidea</taxon>
        <taxon>Hyalellidae</taxon>
        <taxon>Hyalella</taxon>
    </lineage>
</organism>
<dbReference type="GO" id="GO:0071013">
    <property type="term" value="C:catalytic step 2 spliceosome"/>
    <property type="evidence" value="ECO:0007669"/>
    <property type="project" value="TreeGrafter"/>
</dbReference>
<evidence type="ECO:0000256" key="2">
    <source>
        <dbReference type="ARBA" id="ARBA00009265"/>
    </source>
</evidence>
<feature type="region of interest" description="Disordered" evidence="4">
    <location>
        <begin position="948"/>
        <end position="969"/>
    </location>
</feature>
<evidence type="ECO:0000313" key="5">
    <source>
        <dbReference type="Proteomes" id="UP000694843"/>
    </source>
</evidence>
<feature type="compositionally biased region" description="Polar residues" evidence="4">
    <location>
        <begin position="337"/>
        <end position="360"/>
    </location>
</feature>
<name>A0A8B7P2I5_HYAAZ</name>
<evidence type="ECO:0000256" key="4">
    <source>
        <dbReference type="SAM" id="MobiDB-lite"/>
    </source>
</evidence>
<feature type="compositionally biased region" description="Basic and acidic residues" evidence="4">
    <location>
        <begin position="364"/>
        <end position="399"/>
    </location>
</feature>
<evidence type="ECO:0000256" key="1">
    <source>
        <dbReference type="ARBA" id="ARBA00004123"/>
    </source>
</evidence>
<feature type="compositionally biased region" description="Basic residues" evidence="4">
    <location>
        <begin position="455"/>
        <end position="632"/>
    </location>
</feature>
<dbReference type="GO" id="GO:0031048">
    <property type="term" value="P:regulatory ncRNA-mediated heterochromatin formation"/>
    <property type="evidence" value="ECO:0007669"/>
    <property type="project" value="TreeGrafter"/>
</dbReference>
<dbReference type="RefSeq" id="XP_018019251.1">
    <property type="nucleotide sequence ID" value="XM_018163762.2"/>
</dbReference>
<evidence type="ECO:0000313" key="6">
    <source>
        <dbReference type="RefSeq" id="XP_018019251.1"/>
    </source>
</evidence>
<accession>A0A8B7P2I5</accession>
<sequence>MPLFPAYSSVLPETQNSFTLLDAGAIPLPPLPADKASNGVMSNGVQPDQRHDSNSGLASPHATNTSGDPQPLSTTPTNEAQEKLEKELETLLSDSHSEDEVTETEKRNLKTSTKKKKKDKKKKKKKKKKKNKKHKKENREESSDDSDEDIASAKARKRVSKSSETADRLSNSPKSVVNEEPIVQCVSEIQPSDVSPQRAADAALPFIPPGNEVTSSKTGNNDETTTPRSPCASPSEINNPPDDALLNNVESISELEKLELKKNDFDVEAFDKSPLPVELCDKSHNPDCASNTKFVSKDHETITEKSEAVEQDILETSVEESKLESGKGTDASLSIEIANNSQYNGKHDGSTSQDKQSNVALMSRDGERAKSESRDKDCVESHSNERERARSKSLDRKQSEANPLDVKQNGSESRDRIHSKSRDRKRDKSTSRDRKRDKSKSRDRKRDKSTSSDRKRNKSKSRDRTRRRSRSLARRRSRSHRGRRSASKSSKNKRLKSRSRSRTRAKRSHSRNGRLRSRSRDRARKSPSRSRDRARKSRSRSKNRARKSRSRSRDRTRKSRSRSRDKARKSRSRSKDRARKSRSRSRDKARKSRSRSSRSRSRDRARKSRSRSRDKARKSRSRSKDRARKSRSRSRDQARKSRSRSRDKARKSRSRSKDRARKSRSRSRDKARKSRSRSRDKARKSRSRSNRKKLKKSRSRSNSRNRRSRPRRSRRSQSRIRKRSRSSGDNGKSRKRSKKSRDKSSDSLKPFLLKNYSSKPVFAEISSYIKPESVLFLETSGDKNNFAFPTTHYTQLVKYKAMKKVLGAENFLTDDYPKKSLERYFQKKMRSQMLQNAVVCRPIEEIETDEDIFKKPCIPVELTYAETVKVRKLKAEEKKDAYEKSSFYLDSVDVSNGKDDAVDAEESEYDFYMKQSKSFNERLAKDTKNESLWLEFVQFQDKAFPHLFRGGEGGERSSKNSQSSKKGKSARALAERKIALLDAAIKKNPHSLTLQLERLAVGEEVWELQTLNKEWTTLVYNFPNNMTVWQRYIEHHATSSLQFRVTSAVAAASRCLEKLRLMATGAFVTHAPPQHPGLCAVDVIAQVSSVWAQSGYRERAVGLWQAVLEYNLFTPDNLAQLKHEDKLPLLEQFWDSRAPRIGEEGSLGWGEALKTRQGARYTETILEGQFDEEDKIVECAVKRCPILRSQGPEILNDSEESEDDEAVDKECISTEEKIERAAASARRRAEAEARKAEYEGELQKLWLQLEVLREKRYWLPYAADPDDCEDPERMVGFELLSPFVFPLPLGDNTGSTDTTDSRYKKRWLTDDQHEKFYLVLRFLQFLGVDTANIESIFFEYLQLEDYSADTFDNLKIDSIEGLLASDVPASREDFSSEIDLLPTCGPSLADPDCDKFFNFVSNVIERSMLAFQSQYSSYLAVLFIRIMIQRYKAIQKLKGPPQRLQNLEKSFKKAAKNLLKKEEFRSSLLLYREYGALEECFGNVAEAENVYINALVLGSKGSDVFEKDPDTFRILSSVTWSYLKLHLSVAAEYDGDDASVHTSCLMSVLCELANEGCVSSTEAQQFQPSSVLRARKKYAELLELALLTFIKSKKLNTCNNAIIVELCTYLGILQYLASGIKAFCTIFEETIARIVDCDNPARRSGKATTLASLYNNMDTSVEACNTSLSLRKLSNNFPWVTGHLLQGLFERYAWLCIVLPRVTSQGVTRSSDGITPAKLKLVVQQALVAAPDSSLLLTLQATMQNWRELFSGGGGERSTIRQLVFRVLPHLASARRVAQLAYANDSAVCVSHTVLSVLRSVVLRAAGQHNPLLWRLYLHWSGLMKRTSQKTNSLLYSALTACPASKSVYLSGIDSCETSPVLRSTVRLMEERGLRCRLPLQELQLLLQEEQEEEPASNTQDIDVGEIGIAEKLIEQLN</sequence>
<feature type="compositionally biased region" description="Basic residues" evidence="4">
    <location>
        <begin position="112"/>
        <end position="136"/>
    </location>
</feature>
<dbReference type="GO" id="GO:1902369">
    <property type="term" value="P:negative regulation of RNA catabolic process"/>
    <property type="evidence" value="ECO:0007669"/>
    <property type="project" value="TreeGrafter"/>
</dbReference>
<feature type="compositionally biased region" description="Basic and acidic residues" evidence="4">
    <location>
        <begin position="80"/>
        <end position="108"/>
    </location>
</feature>
<keyword evidence="5" id="KW-1185">Reference proteome</keyword>
<protein>
    <submittedName>
        <fullName evidence="6">Nuclear exosome regulator NRDE2 isoform X1</fullName>
    </submittedName>
</protein>
<feature type="compositionally biased region" description="Basic and acidic residues" evidence="4">
    <location>
        <begin position="412"/>
        <end position="436"/>
    </location>
</feature>
<feature type="compositionally biased region" description="Polar residues" evidence="4">
    <location>
        <begin position="212"/>
        <end position="228"/>
    </location>
</feature>
<dbReference type="Pfam" id="PF08424">
    <property type="entry name" value="NRDE-2"/>
    <property type="match status" value="1"/>
</dbReference>
<reference evidence="6" key="1">
    <citation type="submission" date="2025-08" db="UniProtKB">
        <authorList>
            <consortium name="RefSeq"/>
        </authorList>
    </citation>
    <scope>IDENTIFICATION</scope>
    <source>
        <tissue evidence="6">Whole organism</tissue>
    </source>
</reference>
<feature type="region of interest" description="Disordered" evidence="4">
    <location>
        <begin position="317"/>
        <end position="746"/>
    </location>
</feature>
<dbReference type="KEGG" id="hazt:108675736"/>
<dbReference type="InterPro" id="IPR013633">
    <property type="entry name" value="NRDE-2"/>
</dbReference>